<organism evidence="4 5">
    <name type="scientific">Chlamydomonas schloesseri</name>
    <dbReference type="NCBI Taxonomy" id="2026947"/>
    <lineage>
        <taxon>Eukaryota</taxon>
        <taxon>Viridiplantae</taxon>
        <taxon>Chlorophyta</taxon>
        <taxon>core chlorophytes</taxon>
        <taxon>Chlorophyceae</taxon>
        <taxon>CS clade</taxon>
        <taxon>Chlamydomonadales</taxon>
        <taxon>Chlamydomonadaceae</taxon>
        <taxon>Chlamydomonas</taxon>
    </lineage>
</organism>
<reference evidence="4" key="1">
    <citation type="journal article" date="2020" name="bioRxiv">
        <title>Comparative genomics of Chlamydomonas.</title>
        <authorList>
            <person name="Craig R.J."/>
            <person name="Hasan A.R."/>
            <person name="Ness R.W."/>
            <person name="Keightley P.D."/>
        </authorList>
    </citation>
    <scope>NUCLEOTIDE SEQUENCE</scope>
    <source>
        <strain evidence="4">CCAP 11/173</strain>
    </source>
</reference>
<evidence type="ECO:0000256" key="2">
    <source>
        <dbReference type="SAM" id="Phobius"/>
    </source>
</evidence>
<feature type="compositionally biased region" description="Low complexity" evidence="1">
    <location>
        <begin position="207"/>
        <end position="220"/>
    </location>
</feature>
<dbReference type="InterPro" id="IPR051681">
    <property type="entry name" value="Ser/Thr_Kinases-Pseudokinases"/>
</dbReference>
<keyword evidence="2" id="KW-1133">Transmembrane helix</keyword>
<evidence type="ECO:0000256" key="1">
    <source>
        <dbReference type="SAM" id="MobiDB-lite"/>
    </source>
</evidence>
<dbReference type="PANTHER" id="PTHR44329">
    <property type="entry name" value="SERINE/THREONINE-PROTEIN KINASE TNNI3K-RELATED"/>
    <property type="match status" value="1"/>
</dbReference>
<dbReference type="SMART" id="SM00220">
    <property type="entry name" value="S_TKc"/>
    <property type="match status" value="1"/>
</dbReference>
<dbReference type="InterPro" id="IPR001245">
    <property type="entry name" value="Ser-Thr/Tyr_kinase_cat_dom"/>
</dbReference>
<dbReference type="AlphaFoldDB" id="A0A835WBA2"/>
<evidence type="ECO:0000259" key="3">
    <source>
        <dbReference type="PROSITE" id="PS50011"/>
    </source>
</evidence>
<dbReference type="EMBL" id="JAEHOD010000029">
    <property type="protein sequence ID" value="KAG2444196.1"/>
    <property type="molecule type" value="Genomic_DNA"/>
</dbReference>
<dbReference type="InterPro" id="IPR008271">
    <property type="entry name" value="Ser/Thr_kinase_AS"/>
</dbReference>
<dbReference type="Pfam" id="PF07714">
    <property type="entry name" value="PK_Tyr_Ser-Thr"/>
    <property type="match status" value="1"/>
</dbReference>
<sequence>MPILRFNVTRAVKLGPRVRFTIVNVAVHSPHKDTLARAPRVWLFETSDPGSGASLSLESGVYFAESCNPPQVRLQNLAELIAQLTAAQKAGLLPADEPPQFSVGDQAGCANTSLAYPTEPMLQRCWPGVDLYAYFVFPGQELNEAGQQLPLSSPAYGDGTGRGSSNGSVTAGIIVGCAVGGSVAVGILVGLLMWALHWRRRRRGSSVDASSSKAAACNGSQTGGRGSSSSFAATSAGGKSPAAGALALAASSSAGEADADMIMVGIGADADEAAAAAKASASNSSATATPASSQRHLPVAPLYGQELVLANSPFRQDFNIIGVAVAAAAGSSSSTCAAAAAAPAAAAAATDGGGADVIVAAPRGSLQGTEGSQQPAEVQISSAFHGSMSCSSAQPPAADAAASRAASSSACMRPLAQQQQQLTTLSTVSRVVERTSAAAAGELSPQLQQCSSRQMLQARRDSDGAIEASSAMTATPAAAAVAAGAADVLELLPVVRGRGGFGRVVEGVYRGERVAVKLLLGSAAEGAAGSTQARIDAYVQEVEVMGRCTHPNIVRLLAACVDPRQPCLVMELCEMSLEALIFKRGRQAGAPPSPLPLLQVFSIGIDICNALSYLHPTVLHRDLKPANVLINGVDSGTLVAKVADFGLARFRAMTMPTKQPEAGTTAYMAPECFDVRNAVVTHHADLYSLGVLLWTMLTGQEPWQGYSLVAIAYMVCVNGTRLPLGGLLPPRCPDRLRRLISALWDPDPLRRPAAVEVGKELALIQQKLFLHQTHLQQLQQQQQQLQQQHLS</sequence>
<evidence type="ECO:0000313" key="4">
    <source>
        <dbReference type="EMBL" id="KAG2444196.1"/>
    </source>
</evidence>
<feature type="domain" description="Protein kinase" evidence="3">
    <location>
        <begin position="490"/>
        <end position="770"/>
    </location>
</feature>
<dbReference type="Gene3D" id="3.30.200.20">
    <property type="entry name" value="Phosphorylase Kinase, domain 1"/>
    <property type="match status" value="1"/>
</dbReference>
<dbReference type="Proteomes" id="UP000613740">
    <property type="component" value="Unassembled WGS sequence"/>
</dbReference>
<dbReference type="Gene3D" id="1.10.510.10">
    <property type="entry name" value="Transferase(Phosphotransferase) domain 1"/>
    <property type="match status" value="1"/>
</dbReference>
<protein>
    <recommendedName>
        <fullName evidence="3">Protein kinase domain-containing protein</fullName>
    </recommendedName>
</protein>
<name>A0A835WBA2_9CHLO</name>
<dbReference type="PANTHER" id="PTHR44329:SF214">
    <property type="entry name" value="PROTEIN KINASE DOMAIN-CONTAINING PROTEIN"/>
    <property type="match status" value="1"/>
</dbReference>
<accession>A0A835WBA2</accession>
<evidence type="ECO:0000313" key="5">
    <source>
        <dbReference type="Proteomes" id="UP000613740"/>
    </source>
</evidence>
<dbReference type="GO" id="GO:0005524">
    <property type="term" value="F:ATP binding"/>
    <property type="evidence" value="ECO:0007669"/>
    <property type="project" value="InterPro"/>
</dbReference>
<keyword evidence="5" id="KW-1185">Reference proteome</keyword>
<dbReference type="InterPro" id="IPR011009">
    <property type="entry name" value="Kinase-like_dom_sf"/>
</dbReference>
<feature type="region of interest" description="Disordered" evidence="1">
    <location>
        <begin position="207"/>
        <end position="234"/>
    </location>
</feature>
<keyword evidence="2" id="KW-0812">Transmembrane</keyword>
<dbReference type="OrthoDB" id="537312at2759"/>
<dbReference type="SUPFAM" id="SSF56112">
    <property type="entry name" value="Protein kinase-like (PK-like)"/>
    <property type="match status" value="1"/>
</dbReference>
<dbReference type="PROSITE" id="PS50011">
    <property type="entry name" value="PROTEIN_KINASE_DOM"/>
    <property type="match status" value="1"/>
</dbReference>
<dbReference type="PROSITE" id="PS00108">
    <property type="entry name" value="PROTEIN_KINASE_ST"/>
    <property type="match status" value="1"/>
</dbReference>
<keyword evidence="2" id="KW-0472">Membrane</keyword>
<feature type="transmembrane region" description="Helical" evidence="2">
    <location>
        <begin position="171"/>
        <end position="196"/>
    </location>
</feature>
<proteinExistence type="predicted"/>
<gene>
    <name evidence="4" type="ORF">HYH02_009134</name>
</gene>
<dbReference type="InterPro" id="IPR000719">
    <property type="entry name" value="Prot_kinase_dom"/>
</dbReference>
<dbReference type="GO" id="GO:0004674">
    <property type="term" value="F:protein serine/threonine kinase activity"/>
    <property type="evidence" value="ECO:0007669"/>
    <property type="project" value="TreeGrafter"/>
</dbReference>
<comment type="caution">
    <text evidence="4">The sequence shown here is derived from an EMBL/GenBank/DDBJ whole genome shotgun (WGS) entry which is preliminary data.</text>
</comment>